<comment type="caution">
    <text evidence="2">The sequence shown here is derived from an EMBL/GenBank/DDBJ whole genome shotgun (WGS) entry which is preliminary data.</text>
</comment>
<feature type="signal peptide" evidence="1">
    <location>
        <begin position="1"/>
        <end position="22"/>
    </location>
</feature>
<dbReference type="PROSITE" id="PS51257">
    <property type="entry name" value="PROKAR_LIPOPROTEIN"/>
    <property type="match status" value="1"/>
</dbReference>
<dbReference type="EMBL" id="LQNU01000044">
    <property type="protein sequence ID" value="KZE82604.1"/>
    <property type="molecule type" value="Genomic_DNA"/>
</dbReference>
<dbReference type="Proteomes" id="UP000076630">
    <property type="component" value="Unassembled WGS sequence"/>
</dbReference>
<protein>
    <recommendedName>
        <fullName evidence="4">YtkA-like</fullName>
    </recommendedName>
</protein>
<name>A0A161SAD3_9FLAO</name>
<evidence type="ECO:0000256" key="1">
    <source>
        <dbReference type="SAM" id="SignalP"/>
    </source>
</evidence>
<keyword evidence="3" id="KW-1185">Reference proteome</keyword>
<reference evidence="2 3" key="1">
    <citation type="submission" date="2016-01" db="EMBL/GenBank/DDBJ databases">
        <title>Whole genome sequencing of Myroides marinus L41.</title>
        <authorList>
            <person name="Hong K.W."/>
        </authorList>
    </citation>
    <scope>NUCLEOTIDE SEQUENCE [LARGE SCALE GENOMIC DNA]</scope>
    <source>
        <strain evidence="2 3">L41</strain>
    </source>
</reference>
<organism evidence="2 3">
    <name type="scientific">Myroides marinus</name>
    <dbReference type="NCBI Taxonomy" id="703342"/>
    <lineage>
        <taxon>Bacteria</taxon>
        <taxon>Pseudomonadati</taxon>
        <taxon>Bacteroidota</taxon>
        <taxon>Flavobacteriia</taxon>
        <taxon>Flavobacteriales</taxon>
        <taxon>Flavobacteriaceae</taxon>
        <taxon>Myroides</taxon>
    </lineage>
</organism>
<accession>A0A161SAD3</accession>
<keyword evidence="1" id="KW-0732">Signal</keyword>
<dbReference type="OrthoDB" id="1065544at2"/>
<evidence type="ECO:0000313" key="2">
    <source>
        <dbReference type="EMBL" id="KZE82604.1"/>
    </source>
</evidence>
<gene>
    <name evidence="2" type="ORF">AV926_06990</name>
</gene>
<dbReference type="AlphaFoldDB" id="A0A161SAD3"/>
<sequence>MKKLIYFALTIISLGLTTSCSSDDNNSGSTKNKETITNEVLSQKEGDYTFKVYSNVKEFYAPSANPIRVEITDNNDPTNKTFINTKMTLMMHMPSMQHSAPMTQLQPLAGSSNKFLGELMFTMAGMDLSNNYWAITIETENKGQKIKTEIKTTVRQGNFVKGANYANTDRKTLQGFNYNGARYQAAMHEVKNPIVGNNPYYVTIYKSTDGGMKFPVSDEFVIDIDPRMPDMGNHGVGQVIPSLVFNTNTGKYEGKIIFNMGGYWYINLLIKDKAGNIVAGQFVPSDSQVNSEAFFDIMLKND</sequence>
<evidence type="ECO:0000313" key="3">
    <source>
        <dbReference type="Proteomes" id="UP000076630"/>
    </source>
</evidence>
<proteinExistence type="predicted"/>
<evidence type="ECO:0008006" key="4">
    <source>
        <dbReference type="Google" id="ProtNLM"/>
    </source>
</evidence>
<dbReference type="RefSeq" id="WP_038988014.1">
    <property type="nucleotide sequence ID" value="NZ_JWJO01000075.1"/>
</dbReference>
<feature type="chain" id="PRO_5007826211" description="YtkA-like" evidence="1">
    <location>
        <begin position="23"/>
        <end position="302"/>
    </location>
</feature>